<dbReference type="GO" id="GO:0005576">
    <property type="term" value="C:extracellular region"/>
    <property type="evidence" value="ECO:0007669"/>
    <property type="project" value="UniProtKB-SubCell"/>
</dbReference>
<dbReference type="Pfam" id="PF25106">
    <property type="entry name" value="VWA_4"/>
    <property type="match status" value="1"/>
</dbReference>
<keyword evidence="12" id="KW-1185">Reference proteome</keyword>
<reference evidence="11" key="1">
    <citation type="submission" date="2022-01" db="EMBL/GenBank/DDBJ databases">
        <authorList>
            <person name="Braso-Vives M."/>
        </authorList>
    </citation>
    <scope>NUCLEOTIDE SEQUENCE</scope>
</reference>
<dbReference type="InterPro" id="IPR056862">
    <property type="entry name" value="VWA7_N"/>
</dbReference>
<evidence type="ECO:0000259" key="10">
    <source>
        <dbReference type="Pfam" id="PF25107"/>
    </source>
</evidence>
<keyword evidence="6" id="KW-1133">Transmembrane helix</keyword>
<sequence length="1299" mass="137676">MANRRALEILYFCTFLFVVVDGFLPNRLSTVHTLNPTDYTHEEITQIGVLKAAAMFLEDNPRSGTSFTPGQLQNLDPLNPTTLFTAYYGEVTSAGKLQSAITEIIDANSRVDSDYLSNAEYHVGGEEIQAANNRLIRQRNSTLGVLSATPPNFEAARSMIGVYLHILQDFYSNTNWVELEGGVPYEDLGLEGKAFRPLGIPFPTCQDCTVNSGTLDCRNNILLQSLLTSGYKSGQTKVKPAAHSLTTGKCSHGGLNDDSRLTVPTGGINKETSVPSLSPHYYLHDQATQAAIQATTNFFIAPGYGLLSQIGEENFREVLNLGSGNSMVFVIDVSGSMGDDVVAVRRETVQIVQSTTGTANAPYNYILSTFSDPAELTTIQTTRDPNEMITWLNALTVHGGGDCPEYCFSGIELALRNCLPDSKVFIFTDADPKDPEKYSSISALMQEKEAVLNFLLTGSCTRRNLQDGQEKGYLKATSHITNKRSYRDWYEQLAQESGGSVYEGDKEDIADLTGVISVALSNSAPVTLYKATLPAGSGRVVPLEVDSALLELVISLVAANSAPNVAIETPGGTQQVFGTPDAEIVVNVGTNRLYQIKNPSPGTWRLRLRDSQQYMLEVTGKSIVDFSYQFMKTTSNGILLPIDGRPVAGVNTTVIVDVLGSENVRQLTRISLVNEVGNELVSSAMTAVGGLLAAKYSAVAAIPTEEFRVKIEGKDVNNTVFQRVQPTFIQPQSFSLALQGEIEPLFAGGFTDVHFLLVNHGAQGTFSLSATDDAYILHSVSPSSTTLQENANTTGYIRFVASSTAVVGVTSTTTLTVSGPGGSSNSVVVRVTVEPQIVVTVDDVSPTCTIVAATGRCTLEQQHPSTCDSHHWSIDVQVRDGESGIYSLTASPEGSGVTFNHSTFSPGTVGTNIAATYSSNCCTPRGTVTVADKQGNIARCTVDYYIPTTTPQPTTSPPTTIPSLTTPQRTTFPAATLPPSTSPISSTTSTTTTTLVTSTTTTSTPVTSTTTSTPVTSTTTTSTPATSITTKSTPVTSTTTTSTPVTSTTTTSTPVTSTTTTSTPVTSTTTTSTPVTSTTTTSTPATFTTTTSTPATFTTTTSTQATSTTTKSTPKTDIPPTVDDVSPNCTIVAATGRCTLEQQHPSTCDSHHWSIDVQVRDGESGIYSLTASSEGSGVTFNHSTFSPGTVGTNIAATYSSTCCKPTGTVTVEDKQGNIAQCIVDYYIPTPESLTTTETPPTVLEGESPDDQALGASQIALLASAAVVVVGLLTGLGTALYCTRSPRVKCKIKPVVVSTF</sequence>
<dbReference type="PANTHER" id="PTHR14905">
    <property type="entry name" value="NG37"/>
    <property type="match status" value="1"/>
</dbReference>
<dbReference type="InterPro" id="IPR056475">
    <property type="entry name" value="GBD_Hemicentin/VWA7"/>
</dbReference>
<dbReference type="PANTHER" id="PTHR14905:SF21">
    <property type="entry name" value="VWFA DOMAIN-CONTAINING PROTEIN"/>
    <property type="match status" value="1"/>
</dbReference>
<dbReference type="InterPro" id="IPR056861">
    <property type="entry name" value="HMCN1-like_VWA"/>
</dbReference>
<dbReference type="OrthoDB" id="10043511at2759"/>
<evidence type="ECO:0000313" key="11">
    <source>
        <dbReference type="EMBL" id="CAH1248685.1"/>
    </source>
</evidence>
<evidence type="ECO:0000256" key="7">
    <source>
        <dbReference type="SAM" id="SignalP"/>
    </source>
</evidence>
<dbReference type="InterPro" id="IPR036465">
    <property type="entry name" value="vWFA_dom_sf"/>
</dbReference>
<feature type="chain" id="PRO_5035426700" evidence="7">
    <location>
        <begin position="23"/>
        <end position="1299"/>
    </location>
</feature>
<keyword evidence="2" id="KW-0964">Secreted</keyword>
<protein>
    <submittedName>
        <fullName evidence="11">VWA7 protein</fullName>
    </submittedName>
</protein>
<evidence type="ECO:0000313" key="12">
    <source>
        <dbReference type="Proteomes" id="UP000838412"/>
    </source>
</evidence>
<keyword evidence="4" id="KW-0325">Glycoprotein</keyword>
<feature type="compositionally biased region" description="Low complexity" evidence="5">
    <location>
        <begin position="961"/>
        <end position="1116"/>
    </location>
</feature>
<feature type="domain" description="Hemicentin-1-like von Willebrand factor A" evidence="9">
    <location>
        <begin position="326"/>
        <end position="504"/>
    </location>
</feature>
<accession>A0A8J9Z6R4</accession>
<evidence type="ECO:0000256" key="6">
    <source>
        <dbReference type="SAM" id="Phobius"/>
    </source>
</evidence>
<dbReference type="CDD" id="cd00198">
    <property type="entry name" value="vWFA"/>
    <property type="match status" value="1"/>
</dbReference>
<proteinExistence type="predicted"/>
<evidence type="ECO:0000256" key="2">
    <source>
        <dbReference type="ARBA" id="ARBA00022525"/>
    </source>
</evidence>
<comment type="subcellular location">
    <subcellularLocation>
        <location evidence="1">Secreted</location>
    </subcellularLocation>
</comment>
<dbReference type="EMBL" id="OV696701">
    <property type="protein sequence ID" value="CAH1248685.1"/>
    <property type="molecule type" value="Genomic_DNA"/>
</dbReference>
<keyword evidence="6" id="KW-0472">Membrane</keyword>
<feature type="transmembrane region" description="Helical" evidence="6">
    <location>
        <begin position="1258"/>
        <end position="1282"/>
    </location>
</feature>
<dbReference type="InterPro" id="IPR052577">
    <property type="entry name" value="VWA7"/>
</dbReference>
<dbReference type="Gene3D" id="3.40.50.410">
    <property type="entry name" value="von Willebrand factor, type A domain"/>
    <property type="match status" value="1"/>
</dbReference>
<feature type="domain" description="Hemicentin/VWA7 galactose-binding" evidence="8">
    <location>
        <begin position="526"/>
        <end position="622"/>
    </location>
</feature>
<feature type="region of interest" description="Disordered" evidence="5">
    <location>
        <begin position="947"/>
        <end position="1122"/>
    </location>
</feature>
<evidence type="ECO:0000259" key="8">
    <source>
        <dbReference type="Pfam" id="PF23560"/>
    </source>
</evidence>
<evidence type="ECO:0000256" key="3">
    <source>
        <dbReference type="ARBA" id="ARBA00022729"/>
    </source>
</evidence>
<evidence type="ECO:0000256" key="4">
    <source>
        <dbReference type="ARBA" id="ARBA00023180"/>
    </source>
</evidence>
<gene>
    <name evidence="11" type="primary">VWA7</name>
    <name evidence="11" type="ORF">BLAG_LOCUS9998</name>
</gene>
<evidence type="ECO:0000256" key="5">
    <source>
        <dbReference type="SAM" id="MobiDB-lite"/>
    </source>
</evidence>
<keyword evidence="3 7" id="KW-0732">Signal</keyword>
<dbReference type="Proteomes" id="UP000838412">
    <property type="component" value="Chromosome 16"/>
</dbReference>
<organism evidence="11 12">
    <name type="scientific">Branchiostoma lanceolatum</name>
    <name type="common">Common lancelet</name>
    <name type="synonym">Amphioxus lanceolatum</name>
    <dbReference type="NCBI Taxonomy" id="7740"/>
    <lineage>
        <taxon>Eukaryota</taxon>
        <taxon>Metazoa</taxon>
        <taxon>Chordata</taxon>
        <taxon>Cephalochordata</taxon>
        <taxon>Leptocardii</taxon>
        <taxon>Amphioxiformes</taxon>
        <taxon>Branchiostomatidae</taxon>
        <taxon>Branchiostoma</taxon>
    </lineage>
</organism>
<keyword evidence="6" id="KW-0812">Transmembrane</keyword>
<feature type="domain" description="VWA7 N-terminal" evidence="10">
    <location>
        <begin position="81"/>
        <end position="299"/>
    </location>
</feature>
<evidence type="ECO:0000259" key="9">
    <source>
        <dbReference type="Pfam" id="PF25106"/>
    </source>
</evidence>
<feature type="signal peptide" evidence="7">
    <location>
        <begin position="1"/>
        <end position="22"/>
    </location>
</feature>
<dbReference type="Pfam" id="PF25107">
    <property type="entry name" value="VWA7_N"/>
    <property type="match status" value="1"/>
</dbReference>
<evidence type="ECO:0000256" key="1">
    <source>
        <dbReference type="ARBA" id="ARBA00004613"/>
    </source>
</evidence>
<name>A0A8J9Z6R4_BRALA</name>
<dbReference type="SUPFAM" id="SSF53300">
    <property type="entry name" value="vWA-like"/>
    <property type="match status" value="1"/>
</dbReference>
<dbReference type="Pfam" id="PF23560">
    <property type="entry name" value="GBD_Hemicentin"/>
    <property type="match status" value="1"/>
</dbReference>